<protein>
    <submittedName>
        <fullName evidence="2">GNAT family N-acetyltransferase</fullName>
    </submittedName>
</protein>
<dbReference type="OrthoDB" id="46888at2"/>
<dbReference type="AlphaFoldDB" id="A0A3Q8S7E1"/>
<evidence type="ECO:0000313" key="3">
    <source>
        <dbReference type="Proteomes" id="UP000273145"/>
    </source>
</evidence>
<name>A0A3Q8S7E1_9BACL</name>
<dbReference type="Gene3D" id="3.40.630.30">
    <property type="match status" value="1"/>
</dbReference>
<dbReference type="CDD" id="cd04301">
    <property type="entry name" value="NAT_SF"/>
    <property type="match status" value="1"/>
</dbReference>
<keyword evidence="2" id="KW-0808">Transferase</keyword>
<proteinExistence type="predicted"/>
<dbReference type="Proteomes" id="UP000273145">
    <property type="component" value="Chromosome"/>
</dbReference>
<keyword evidence="3" id="KW-1185">Reference proteome</keyword>
<feature type="domain" description="N-acetyltransferase" evidence="1">
    <location>
        <begin position="1"/>
        <end position="134"/>
    </location>
</feature>
<dbReference type="PROSITE" id="PS51186">
    <property type="entry name" value="GNAT"/>
    <property type="match status" value="1"/>
</dbReference>
<sequence length="134" mass="15271">MIDIQIPAYKVEAELIGYDGIPQLLDTVETMMECKENFVGYFLEGELAAFVSYEETEQEVEICRLVVHPYHFRKKIATILVEHVVETIAQGRPISVNTGALNFPAKGLYQMFGFRQVRDIEVAPGVFITELRRS</sequence>
<dbReference type="EMBL" id="CP034248">
    <property type="protein sequence ID" value="AZK48934.1"/>
    <property type="molecule type" value="Genomic_DNA"/>
</dbReference>
<evidence type="ECO:0000313" key="2">
    <source>
        <dbReference type="EMBL" id="AZK48934.1"/>
    </source>
</evidence>
<dbReference type="GO" id="GO:0016747">
    <property type="term" value="F:acyltransferase activity, transferring groups other than amino-acyl groups"/>
    <property type="evidence" value="ECO:0007669"/>
    <property type="project" value="InterPro"/>
</dbReference>
<dbReference type="KEGG" id="plen:EIM92_08710"/>
<reference evidence="2 3" key="1">
    <citation type="submission" date="2018-11" db="EMBL/GenBank/DDBJ databases">
        <title>Genome sequencing of Paenibacillus lentus DSM25539(T).</title>
        <authorList>
            <person name="Kook J.-K."/>
            <person name="Park S.-N."/>
            <person name="Lim Y.K."/>
        </authorList>
    </citation>
    <scope>NUCLEOTIDE SEQUENCE [LARGE SCALE GENOMIC DNA]</scope>
    <source>
        <strain evidence="2 3">DSM 25539</strain>
    </source>
</reference>
<evidence type="ECO:0000259" key="1">
    <source>
        <dbReference type="PROSITE" id="PS51186"/>
    </source>
</evidence>
<dbReference type="InterPro" id="IPR016181">
    <property type="entry name" value="Acyl_CoA_acyltransferase"/>
</dbReference>
<gene>
    <name evidence="2" type="ORF">EIM92_08710</name>
</gene>
<accession>A0A3Q8S7E1</accession>
<dbReference type="Pfam" id="PF00583">
    <property type="entry name" value="Acetyltransf_1"/>
    <property type="match status" value="1"/>
</dbReference>
<dbReference type="SUPFAM" id="SSF55729">
    <property type="entry name" value="Acyl-CoA N-acyltransferases (Nat)"/>
    <property type="match status" value="1"/>
</dbReference>
<organism evidence="2 3">
    <name type="scientific">Paenibacillus lentus</name>
    <dbReference type="NCBI Taxonomy" id="1338368"/>
    <lineage>
        <taxon>Bacteria</taxon>
        <taxon>Bacillati</taxon>
        <taxon>Bacillota</taxon>
        <taxon>Bacilli</taxon>
        <taxon>Bacillales</taxon>
        <taxon>Paenibacillaceae</taxon>
        <taxon>Paenibacillus</taxon>
    </lineage>
</organism>
<dbReference type="InterPro" id="IPR000182">
    <property type="entry name" value="GNAT_dom"/>
</dbReference>